<evidence type="ECO:0000256" key="11">
    <source>
        <dbReference type="SAM" id="Phobius"/>
    </source>
</evidence>
<gene>
    <name evidence="12" type="ORF">MNBD_GAMMA11-2101</name>
</gene>
<dbReference type="EMBL" id="UOFG01000122">
    <property type="protein sequence ID" value="VAW60391.1"/>
    <property type="molecule type" value="Genomic_DNA"/>
</dbReference>
<evidence type="ECO:0000313" key="12">
    <source>
        <dbReference type="EMBL" id="VAW60391.1"/>
    </source>
</evidence>
<evidence type="ECO:0000256" key="1">
    <source>
        <dbReference type="ARBA" id="ARBA00004141"/>
    </source>
</evidence>
<dbReference type="NCBIfam" id="TIGR00560">
    <property type="entry name" value="pgsA"/>
    <property type="match status" value="1"/>
</dbReference>
<evidence type="ECO:0000256" key="5">
    <source>
        <dbReference type="ARBA" id="ARBA00022692"/>
    </source>
</evidence>
<keyword evidence="6 11" id="KW-1133">Transmembrane helix</keyword>
<keyword evidence="5 11" id="KW-0812">Transmembrane</keyword>
<keyword evidence="7" id="KW-0443">Lipid metabolism</keyword>
<feature type="transmembrane region" description="Helical" evidence="11">
    <location>
        <begin position="121"/>
        <end position="143"/>
    </location>
</feature>
<keyword evidence="4 12" id="KW-0808">Transferase</keyword>
<dbReference type="InterPro" id="IPR043130">
    <property type="entry name" value="CDP-OH_PTrfase_TM_dom"/>
</dbReference>
<feature type="transmembrane region" description="Helical" evidence="11">
    <location>
        <begin position="73"/>
        <end position="100"/>
    </location>
</feature>
<sequence length="185" mass="20609">MTLNIPNSLTLIRIAFIPVIIIMFYLPYEWARPASAWIYGLACVTDWLDGYFARKLGQSSDFGAFMDPVADKLIVSVALVLLVSAHPEVIIVLSTCIIIGREIVISALREWMAKKGMGDKVAVSMLGKYKTFVQMFALGFLLHRDDWYGLATHETGLVLLIIAAILTIISMIDYMKAGWSEMKGT</sequence>
<comment type="similarity">
    <text evidence="2">Belongs to the CDP-alcohol phosphatidyltransferase class-I family.</text>
</comment>
<dbReference type="InterPro" id="IPR004570">
    <property type="entry name" value="Phosphatidylglycerol_P_synth"/>
</dbReference>
<dbReference type="InterPro" id="IPR050324">
    <property type="entry name" value="CDP-alcohol_PTase-I"/>
</dbReference>
<name>A0A3B0WXZ5_9ZZZZ</name>
<accession>A0A3B0WXZ5</accession>
<evidence type="ECO:0000256" key="8">
    <source>
        <dbReference type="ARBA" id="ARBA00023136"/>
    </source>
</evidence>
<keyword evidence="8 11" id="KW-0472">Membrane</keyword>
<dbReference type="PANTHER" id="PTHR14269">
    <property type="entry name" value="CDP-DIACYLGLYCEROL--GLYCEROL-3-PHOSPHATE 3-PHOSPHATIDYLTRANSFERASE-RELATED"/>
    <property type="match status" value="1"/>
</dbReference>
<keyword evidence="9" id="KW-0594">Phospholipid biosynthesis</keyword>
<dbReference type="PANTHER" id="PTHR14269:SF62">
    <property type="entry name" value="CDP-DIACYLGLYCEROL--GLYCEROL-3-PHOSPHATE 3-PHOSPHATIDYLTRANSFERASE 1, CHLOROPLASTIC"/>
    <property type="match status" value="1"/>
</dbReference>
<feature type="transmembrane region" description="Helical" evidence="11">
    <location>
        <begin position="155"/>
        <end position="175"/>
    </location>
</feature>
<dbReference type="PIRSF" id="PIRSF000847">
    <property type="entry name" value="Phos_ph_gly_syn"/>
    <property type="match status" value="1"/>
</dbReference>
<dbReference type="GO" id="GO:0046474">
    <property type="term" value="P:glycerophospholipid biosynthetic process"/>
    <property type="evidence" value="ECO:0007669"/>
    <property type="project" value="TreeGrafter"/>
</dbReference>
<organism evidence="12">
    <name type="scientific">hydrothermal vent metagenome</name>
    <dbReference type="NCBI Taxonomy" id="652676"/>
    <lineage>
        <taxon>unclassified sequences</taxon>
        <taxon>metagenomes</taxon>
        <taxon>ecological metagenomes</taxon>
    </lineage>
</organism>
<evidence type="ECO:0000256" key="6">
    <source>
        <dbReference type="ARBA" id="ARBA00022989"/>
    </source>
</evidence>
<dbReference type="PROSITE" id="PS00379">
    <property type="entry name" value="CDP_ALCOHOL_P_TRANSF"/>
    <property type="match status" value="1"/>
</dbReference>
<feature type="transmembrane region" description="Helical" evidence="11">
    <location>
        <begin position="12"/>
        <end position="28"/>
    </location>
</feature>
<protein>
    <submittedName>
        <fullName evidence="12">CDP-diacylglycerol--glycerol-3-phosphate 3-phosphatidyltransferase</fullName>
        <ecNumber evidence="12">2.7.8.5</ecNumber>
    </submittedName>
</protein>
<dbReference type="InterPro" id="IPR048254">
    <property type="entry name" value="CDP_ALCOHOL_P_TRANSF_CS"/>
</dbReference>
<evidence type="ECO:0000256" key="4">
    <source>
        <dbReference type="ARBA" id="ARBA00022679"/>
    </source>
</evidence>
<dbReference type="InterPro" id="IPR000462">
    <property type="entry name" value="CDP-OH_P_trans"/>
</dbReference>
<reference evidence="12" key="1">
    <citation type="submission" date="2018-06" db="EMBL/GenBank/DDBJ databases">
        <authorList>
            <person name="Zhirakovskaya E."/>
        </authorList>
    </citation>
    <scope>NUCLEOTIDE SEQUENCE</scope>
</reference>
<proteinExistence type="inferred from homology"/>
<keyword evidence="10" id="KW-1208">Phospholipid metabolism</keyword>
<comment type="subcellular location">
    <subcellularLocation>
        <location evidence="1">Membrane</location>
        <topology evidence="1">Multi-pass membrane protein</topology>
    </subcellularLocation>
</comment>
<dbReference type="Gene3D" id="1.20.120.1760">
    <property type="match status" value="1"/>
</dbReference>
<evidence type="ECO:0000256" key="2">
    <source>
        <dbReference type="ARBA" id="ARBA00010441"/>
    </source>
</evidence>
<dbReference type="GO" id="GO:0008444">
    <property type="term" value="F:CDP-diacylglycerol-glycerol-3-phosphate 3-phosphatidyltransferase activity"/>
    <property type="evidence" value="ECO:0007669"/>
    <property type="project" value="UniProtKB-EC"/>
</dbReference>
<evidence type="ECO:0000256" key="3">
    <source>
        <dbReference type="ARBA" id="ARBA00022516"/>
    </source>
</evidence>
<evidence type="ECO:0000256" key="10">
    <source>
        <dbReference type="ARBA" id="ARBA00023264"/>
    </source>
</evidence>
<dbReference type="AlphaFoldDB" id="A0A3B0WXZ5"/>
<dbReference type="GO" id="GO:0005886">
    <property type="term" value="C:plasma membrane"/>
    <property type="evidence" value="ECO:0007669"/>
    <property type="project" value="TreeGrafter"/>
</dbReference>
<evidence type="ECO:0000256" key="9">
    <source>
        <dbReference type="ARBA" id="ARBA00023209"/>
    </source>
</evidence>
<dbReference type="EC" id="2.7.8.5" evidence="12"/>
<keyword evidence="3" id="KW-0444">Lipid biosynthesis</keyword>
<evidence type="ECO:0000256" key="7">
    <source>
        <dbReference type="ARBA" id="ARBA00023098"/>
    </source>
</evidence>
<dbReference type="Pfam" id="PF01066">
    <property type="entry name" value="CDP-OH_P_transf"/>
    <property type="match status" value="1"/>
</dbReference>